<dbReference type="PRINTS" id="PR00340">
    <property type="entry name" value="PIIGLNB"/>
</dbReference>
<gene>
    <name evidence="2" type="ORF">GCM10007940_24310</name>
</gene>
<dbReference type="GO" id="GO:0005524">
    <property type="term" value="F:ATP binding"/>
    <property type="evidence" value="ECO:0007669"/>
    <property type="project" value="TreeGrafter"/>
</dbReference>
<proteinExistence type="predicted"/>
<dbReference type="InterPro" id="IPR015867">
    <property type="entry name" value="N-reg_PII/ATP_PRibTrfase_C"/>
</dbReference>
<dbReference type="PANTHER" id="PTHR30115">
    <property type="entry name" value="NITROGEN REGULATORY PROTEIN P-II"/>
    <property type="match status" value="1"/>
</dbReference>
<evidence type="ECO:0000313" key="3">
    <source>
        <dbReference type="Proteomes" id="UP001156666"/>
    </source>
</evidence>
<protein>
    <recommendedName>
        <fullName evidence="4">Nitrogen regulatory protein P-II</fullName>
    </recommendedName>
</protein>
<keyword evidence="3" id="KW-1185">Reference proteome</keyword>
<dbReference type="Gene3D" id="3.30.70.120">
    <property type="match status" value="1"/>
</dbReference>
<evidence type="ECO:0008006" key="4">
    <source>
        <dbReference type="Google" id="ProtNLM"/>
    </source>
</evidence>
<dbReference type="PROSITE" id="PS51343">
    <property type="entry name" value="PII_GLNB_DOM"/>
    <property type="match status" value="1"/>
</dbReference>
<dbReference type="AlphaFoldDB" id="A0AA37WDA6"/>
<dbReference type="Proteomes" id="UP001156666">
    <property type="component" value="Unassembled WGS sequence"/>
</dbReference>
<sequence>MLFKANVGITNGEKKNDCDGIRSFIIVTSLQCQINSKHFYKVNKTKLMKKIEAIIRSSKFDDVKDALAAIHVDFFTFMEVKGFGKQKGEQVVYRGAVYDVGYIARMKLDIYSKDDDCEEIVNIIMDSAKTGEIGDGKVIVTDISEMWSVRLGTKNESAL</sequence>
<evidence type="ECO:0000256" key="1">
    <source>
        <dbReference type="PIRSR" id="PIRSR602187-50"/>
    </source>
</evidence>
<dbReference type="GO" id="GO:0006808">
    <property type="term" value="P:regulation of nitrogen utilization"/>
    <property type="evidence" value="ECO:0007669"/>
    <property type="project" value="InterPro"/>
</dbReference>
<accession>A0AA37WDA6</accession>
<dbReference type="SUPFAM" id="SSF54913">
    <property type="entry name" value="GlnB-like"/>
    <property type="match status" value="1"/>
</dbReference>
<name>A0AA37WDA6_9BACT</name>
<dbReference type="PANTHER" id="PTHR30115:SF11">
    <property type="entry name" value="NITROGEN REGULATORY PROTEIN P-II HOMOLOG"/>
    <property type="match status" value="1"/>
</dbReference>
<dbReference type="EMBL" id="BSOH01000014">
    <property type="protein sequence ID" value="GLR17816.1"/>
    <property type="molecule type" value="Genomic_DNA"/>
</dbReference>
<feature type="modified residue" description="O-UMP-tyrosine" evidence="1">
    <location>
        <position position="98"/>
    </location>
</feature>
<dbReference type="InterPro" id="IPR002187">
    <property type="entry name" value="N-reg_PII"/>
</dbReference>
<dbReference type="InterPro" id="IPR011322">
    <property type="entry name" value="N-reg_PII-like_a/b"/>
</dbReference>
<comment type="caution">
    <text evidence="2">The sequence shown here is derived from an EMBL/GenBank/DDBJ whole genome shotgun (WGS) entry which is preliminary data.</text>
</comment>
<dbReference type="GO" id="GO:0005829">
    <property type="term" value="C:cytosol"/>
    <property type="evidence" value="ECO:0007669"/>
    <property type="project" value="TreeGrafter"/>
</dbReference>
<keyword evidence="1" id="KW-0597">Phosphoprotein</keyword>
<organism evidence="2 3">
    <name type="scientific">Portibacter lacus</name>
    <dbReference type="NCBI Taxonomy" id="1099794"/>
    <lineage>
        <taxon>Bacteria</taxon>
        <taxon>Pseudomonadati</taxon>
        <taxon>Bacteroidota</taxon>
        <taxon>Saprospiria</taxon>
        <taxon>Saprospirales</taxon>
        <taxon>Haliscomenobacteraceae</taxon>
        <taxon>Portibacter</taxon>
    </lineage>
</organism>
<dbReference type="GO" id="GO:0030234">
    <property type="term" value="F:enzyme regulator activity"/>
    <property type="evidence" value="ECO:0007669"/>
    <property type="project" value="InterPro"/>
</dbReference>
<dbReference type="Pfam" id="PF00543">
    <property type="entry name" value="P-II"/>
    <property type="match status" value="1"/>
</dbReference>
<reference evidence="2" key="1">
    <citation type="journal article" date="2014" name="Int. J. Syst. Evol. Microbiol.">
        <title>Complete genome sequence of Corynebacterium casei LMG S-19264T (=DSM 44701T), isolated from a smear-ripened cheese.</title>
        <authorList>
            <consortium name="US DOE Joint Genome Institute (JGI-PGF)"/>
            <person name="Walter F."/>
            <person name="Albersmeier A."/>
            <person name="Kalinowski J."/>
            <person name="Ruckert C."/>
        </authorList>
    </citation>
    <scope>NUCLEOTIDE SEQUENCE</scope>
    <source>
        <strain evidence="2">NBRC 108769</strain>
    </source>
</reference>
<reference evidence="2" key="2">
    <citation type="submission" date="2023-01" db="EMBL/GenBank/DDBJ databases">
        <title>Draft genome sequence of Portibacter lacus strain NBRC 108769.</title>
        <authorList>
            <person name="Sun Q."/>
            <person name="Mori K."/>
        </authorList>
    </citation>
    <scope>NUCLEOTIDE SEQUENCE</scope>
    <source>
        <strain evidence="2">NBRC 108769</strain>
    </source>
</reference>
<evidence type="ECO:0000313" key="2">
    <source>
        <dbReference type="EMBL" id="GLR17816.1"/>
    </source>
</evidence>
<dbReference type="SMART" id="SM00938">
    <property type="entry name" value="P-II"/>
    <property type="match status" value="1"/>
</dbReference>